<feature type="coiled-coil region" evidence="3">
    <location>
        <begin position="118"/>
        <end position="145"/>
    </location>
</feature>
<dbReference type="InterPro" id="IPR000008">
    <property type="entry name" value="C2_dom"/>
</dbReference>
<feature type="compositionally biased region" description="Acidic residues" evidence="4">
    <location>
        <begin position="330"/>
        <end position="340"/>
    </location>
</feature>
<dbReference type="SMART" id="SM00239">
    <property type="entry name" value="C2"/>
    <property type="match status" value="2"/>
</dbReference>
<feature type="compositionally biased region" description="Low complexity" evidence="4">
    <location>
        <begin position="614"/>
        <end position="644"/>
    </location>
</feature>
<dbReference type="GO" id="GO:0048788">
    <property type="term" value="C:cytoskeleton of presynaptic active zone"/>
    <property type="evidence" value="ECO:0007669"/>
    <property type="project" value="TreeGrafter"/>
</dbReference>
<feature type="region of interest" description="Disordered" evidence="4">
    <location>
        <begin position="434"/>
        <end position="501"/>
    </location>
</feature>
<dbReference type="GO" id="GO:2000300">
    <property type="term" value="P:regulation of synaptic vesicle exocytosis"/>
    <property type="evidence" value="ECO:0007669"/>
    <property type="project" value="TreeGrafter"/>
</dbReference>
<keyword evidence="9" id="KW-1185">Reference proteome</keyword>
<feature type="region of interest" description="Disordered" evidence="4">
    <location>
        <begin position="280"/>
        <end position="411"/>
    </location>
</feature>
<proteinExistence type="predicted"/>
<dbReference type="GO" id="GO:0050806">
    <property type="term" value="P:positive regulation of synaptic transmission"/>
    <property type="evidence" value="ECO:0007669"/>
    <property type="project" value="TreeGrafter"/>
</dbReference>
<feature type="domain" description="PDZ" evidence="6">
    <location>
        <begin position="755"/>
        <end position="843"/>
    </location>
</feature>
<evidence type="ECO:0000259" key="5">
    <source>
        <dbReference type="PROSITE" id="PS50004"/>
    </source>
</evidence>
<evidence type="ECO:0000256" key="4">
    <source>
        <dbReference type="SAM" id="MobiDB-lite"/>
    </source>
</evidence>
<feature type="compositionally biased region" description="Basic and acidic residues" evidence="4">
    <location>
        <begin position="401"/>
        <end position="411"/>
    </location>
</feature>
<name>A0A2T7NP29_POMCA</name>
<dbReference type="InterPro" id="IPR010911">
    <property type="entry name" value="Rab_BD"/>
</dbReference>
<dbReference type="SUPFAM" id="SSF57903">
    <property type="entry name" value="FYVE/PHD zinc finger"/>
    <property type="match status" value="1"/>
</dbReference>
<dbReference type="Gene3D" id="2.30.42.10">
    <property type="match status" value="1"/>
</dbReference>
<evidence type="ECO:0000313" key="8">
    <source>
        <dbReference type="EMBL" id="PVD22906.1"/>
    </source>
</evidence>
<accession>A0A2T7NP29</accession>
<feature type="region of interest" description="Disordered" evidence="4">
    <location>
        <begin position="49"/>
        <end position="68"/>
    </location>
</feature>
<feature type="domain" description="RabBD" evidence="7">
    <location>
        <begin position="93"/>
        <end position="225"/>
    </location>
</feature>
<evidence type="ECO:0000256" key="1">
    <source>
        <dbReference type="ARBA" id="ARBA00023018"/>
    </source>
</evidence>
<comment type="caution">
    <text evidence="8">The sequence shown here is derived from an EMBL/GenBank/DDBJ whole genome shotgun (WGS) entry which is preliminary data.</text>
</comment>
<feature type="region of interest" description="Disordered" evidence="4">
    <location>
        <begin position="525"/>
        <end position="714"/>
    </location>
</feature>
<feature type="region of interest" description="Disordered" evidence="4">
    <location>
        <begin position="1074"/>
        <end position="1265"/>
    </location>
</feature>
<dbReference type="InterPro" id="IPR011011">
    <property type="entry name" value="Znf_FYVE_PHD"/>
</dbReference>
<evidence type="ECO:0000259" key="6">
    <source>
        <dbReference type="PROSITE" id="PS50106"/>
    </source>
</evidence>
<dbReference type="InterPro" id="IPR001478">
    <property type="entry name" value="PDZ"/>
</dbReference>
<feature type="compositionally biased region" description="Polar residues" evidence="4">
    <location>
        <begin position="1179"/>
        <end position="1202"/>
    </location>
</feature>
<feature type="domain" description="C2" evidence="5">
    <location>
        <begin position="913"/>
        <end position="1075"/>
    </location>
</feature>
<feature type="compositionally biased region" description="Basic and acidic residues" evidence="4">
    <location>
        <begin position="536"/>
        <end position="567"/>
    </location>
</feature>
<dbReference type="InterPro" id="IPR036034">
    <property type="entry name" value="PDZ_sf"/>
</dbReference>
<dbReference type="OrthoDB" id="420032at2759"/>
<dbReference type="GO" id="GO:0042391">
    <property type="term" value="P:regulation of membrane potential"/>
    <property type="evidence" value="ECO:0007669"/>
    <property type="project" value="TreeGrafter"/>
</dbReference>
<dbReference type="EMBL" id="PZQS01000010">
    <property type="protein sequence ID" value="PVD22906.1"/>
    <property type="molecule type" value="Genomic_DNA"/>
</dbReference>
<dbReference type="Gene3D" id="2.60.40.150">
    <property type="entry name" value="C2 domain"/>
    <property type="match status" value="2"/>
</dbReference>
<dbReference type="Pfam" id="PF00168">
    <property type="entry name" value="C2"/>
    <property type="match status" value="2"/>
</dbReference>
<comment type="subcellular location">
    <subcellularLocation>
        <location evidence="2">Synapse</location>
    </subcellularLocation>
</comment>
<dbReference type="SUPFAM" id="SSF50156">
    <property type="entry name" value="PDZ domain-like"/>
    <property type="match status" value="1"/>
</dbReference>
<dbReference type="SMART" id="SM00228">
    <property type="entry name" value="PDZ"/>
    <property type="match status" value="1"/>
</dbReference>
<dbReference type="GO" id="GO:0042734">
    <property type="term" value="C:presynaptic membrane"/>
    <property type="evidence" value="ECO:0007669"/>
    <property type="project" value="TreeGrafter"/>
</dbReference>
<evidence type="ECO:0000256" key="3">
    <source>
        <dbReference type="SAM" id="Coils"/>
    </source>
</evidence>
<feature type="compositionally biased region" description="Low complexity" evidence="4">
    <location>
        <begin position="1094"/>
        <end position="1110"/>
    </location>
</feature>
<dbReference type="GO" id="GO:0048167">
    <property type="term" value="P:regulation of synaptic plasticity"/>
    <property type="evidence" value="ECO:0007669"/>
    <property type="project" value="TreeGrafter"/>
</dbReference>
<dbReference type="STRING" id="400727.A0A2T7NP29"/>
<dbReference type="PROSITE" id="PS50916">
    <property type="entry name" value="RABBD"/>
    <property type="match status" value="1"/>
</dbReference>
<dbReference type="Gene3D" id="3.30.40.10">
    <property type="entry name" value="Zinc/RING finger domain, C3HC4 (zinc finger)"/>
    <property type="match status" value="1"/>
</dbReference>
<protein>
    <submittedName>
        <fullName evidence="8">Uncharacterized protein</fullName>
    </submittedName>
</protein>
<evidence type="ECO:0000259" key="7">
    <source>
        <dbReference type="PROSITE" id="PS50916"/>
    </source>
</evidence>
<dbReference type="SUPFAM" id="SSF49562">
    <property type="entry name" value="C2 domain (Calcium/lipid-binding domain, CaLB)"/>
    <property type="match status" value="2"/>
</dbReference>
<organism evidence="8 9">
    <name type="scientific">Pomacea canaliculata</name>
    <name type="common">Golden apple snail</name>
    <dbReference type="NCBI Taxonomy" id="400727"/>
    <lineage>
        <taxon>Eukaryota</taxon>
        <taxon>Metazoa</taxon>
        <taxon>Spiralia</taxon>
        <taxon>Lophotrochozoa</taxon>
        <taxon>Mollusca</taxon>
        <taxon>Gastropoda</taxon>
        <taxon>Caenogastropoda</taxon>
        <taxon>Architaenioglossa</taxon>
        <taxon>Ampullarioidea</taxon>
        <taxon>Ampullariidae</taxon>
        <taxon>Pomacea</taxon>
    </lineage>
</organism>
<feature type="region of interest" description="Disordered" evidence="4">
    <location>
        <begin position="965"/>
        <end position="985"/>
    </location>
</feature>
<dbReference type="PROSITE" id="PS50004">
    <property type="entry name" value="C2"/>
    <property type="match status" value="2"/>
</dbReference>
<feature type="compositionally biased region" description="Basic and acidic residues" evidence="4">
    <location>
        <begin position="371"/>
        <end position="390"/>
    </location>
</feature>
<reference evidence="8 9" key="1">
    <citation type="submission" date="2018-04" db="EMBL/GenBank/DDBJ databases">
        <title>The genome of golden apple snail Pomacea canaliculata provides insight into stress tolerance and invasive adaptation.</title>
        <authorList>
            <person name="Liu C."/>
            <person name="Liu B."/>
            <person name="Ren Y."/>
            <person name="Zhang Y."/>
            <person name="Wang H."/>
            <person name="Li S."/>
            <person name="Jiang F."/>
            <person name="Yin L."/>
            <person name="Zhang G."/>
            <person name="Qian W."/>
            <person name="Fan W."/>
        </authorList>
    </citation>
    <scope>NUCLEOTIDE SEQUENCE [LARGE SCALE GENOMIC DNA]</scope>
    <source>
        <strain evidence="8">SZHN2017</strain>
        <tissue evidence="8">Muscle</tissue>
    </source>
</reference>
<gene>
    <name evidence="8" type="ORF">C0Q70_16166</name>
</gene>
<dbReference type="PANTHER" id="PTHR12157:SF25">
    <property type="entry name" value="REGULATING SYNAPTIC MEMBRANE EXOCYTOSIS PROTEIN 3"/>
    <property type="match status" value="1"/>
</dbReference>
<dbReference type="Proteomes" id="UP000245119">
    <property type="component" value="Linkage Group LG10"/>
</dbReference>
<keyword evidence="1" id="KW-0770">Synapse</keyword>
<dbReference type="InterPro" id="IPR035892">
    <property type="entry name" value="C2_domain_sf"/>
</dbReference>
<dbReference type="GO" id="GO:0048791">
    <property type="term" value="P:calcium ion-regulated exocytosis of neurotransmitter"/>
    <property type="evidence" value="ECO:0007669"/>
    <property type="project" value="TreeGrafter"/>
</dbReference>
<dbReference type="GO" id="GO:0006886">
    <property type="term" value="P:intracellular protein transport"/>
    <property type="evidence" value="ECO:0007669"/>
    <property type="project" value="InterPro"/>
</dbReference>
<evidence type="ECO:0000256" key="2">
    <source>
        <dbReference type="ARBA" id="ARBA00034103"/>
    </source>
</evidence>
<dbReference type="GO" id="GO:0044325">
    <property type="term" value="F:transmembrane transporter binding"/>
    <property type="evidence" value="ECO:0007669"/>
    <property type="project" value="TreeGrafter"/>
</dbReference>
<dbReference type="InterPro" id="IPR041282">
    <property type="entry name" value="FYVE_2"/>
</dbReference>
<feature type="compositionally biased region" description="Polar residues" evidence="4">
    <location>
        <begin position="440"/>
        <end position="456"/>
    </location>
</feature>
<sequence length="1406" mass="154415">MTPRATCPYPTLQVGIDRKAPPVAQQPPFSGLFLIRRCIMQYLKLPETQCGQRSTTEEQDDTFSSSASKQIHDVLGGNMVQRPSSPPPVNPPSPDLSHLTPEELQILADVIKRQEQFEHQEQERVKRIQEEMVAAEQEVKSCKSERAGRWRLTTGRLCRLCFKTRMSEGAGRTCSYCRKRVCGRCGTYTPTRSHSGETTGQAWVCRLCQLKRDMVCRTGGWYHGSRGQRRHESLSPLGTTTDVLRKKLEGRHDNTESCMSDFQSSGCDRGDSEIENIPSCHVSDSQIKQRDRAPSNALHQDGARPPRRRGSLPATSLQGGFSYHRRPADDHDDDEEENIDDIMRERKMSRQRRQEKRMRRRSVKGNASKDSPPRHLEEGKPNGDKQDGHKQGSQLRVPKRSSKEASDLGCSREVRAAGPKLAALRYLHKSSSDFDDARSSVESSQPQQFYNSSTETGAPGSGSVDAGTRRKAFHQTGFHPGNKVGNSGLPQTSSSLSDSDYTSPACSVSYRSFDSAAHSFLGSEDYGQSFSSSVKPDGKERRQLDVKQRSLGNEEEKLAEVPCRREAQNTNLTTVAGNPKVAKSQPNPAPKADDLPTLRSLTHLAAVPTNVGESSTSSPRSANTSLSRRVSAQKSPAASPTASPRPHKRRPSASSPTPVRNSAPARRPSPKRSPSKVAVQVTPGQLLADVQTRGPPSPSAISLPGEASLSRRSSRASPEVSFALFCARSADTSPTVGGAAVQQKETWELSGLLVHTLLQKPGKSFPERFGVQLMGGLQDGSGGLITVLRTVAAGSPAQRAGLQQGDQVMEWNGHPLIDATYERAQSVLKATTSDTVHVLTVPRNVSGSRSCSRNSDMEVCSSRSSSPFVVIPSSDSPTHSLNHPSDSPTAGITMKRRLLPRTPAEIGRESRHMNGELYFSVEYDPPTSILYVNVTMARDLSLPEAGPAEKRRNAHNVAEELATEHMRTRAEHNSTTCGRAEPEGARQHLPSPFVLLRLLPENGSRETLKTEIYGNTCHPKWEQTFVYDCFTITELVARCLELTLWSREERGDVFLGEVLLDLRDLPRYSNATWCSLHDHDDNSPPLPRPRCLTAINSPASSRSSSFYDASDVARSLEAQDPSRDSSQGGTNSAQTDAAKGAKTTRRRAKSRMSRVSNSLSLSDRKEGGSDESSPGDVARQQSATDGNMADTSPGVQRRTSYTMDLLAPPRPLSRANSSSSFFLSDDSSDEDLYSPTPITPDRPAPEGDDITSILGPGQVPPRPSNETLVCGDIKVGFNVSKGQLEVDIICVKGLQRPGNIPLPDTYVKTYLVEGQKTIQKKKTHVVKATTDPVFRRKIKYSACNVHGRHMRIVVWERPRNFERKQSLGEAVVRLDALDLSTHTMTWYKLFPVNSTDLGSTDSLSQW</sequence>
<dbReference type="GO" id="GO:0031267">
    <property type="term" value="F:small GTPase binding"/>
    <property type="evidence" value="ECO:0007669"/>
    <property type="project" value="InterPro"/>
</dbReference>
<feature type="compositionally biased region" description="Low complexity" evidence="4">
    <location>
        <begin position="487"/>
        <end position="501"/>
    </location>
</feature>
<feature type="compositionally biased region" description="Basic residues" evidence="4">
    <location>
        <begin position="349"/>
        <end position="363"/>
    </location>
</feature>
<dbReference type="PANTHER" id="PTHR12157">
    <property type="entry name" value="REGULATING SYNAPTIC MEMBRANE EXOCYTOSIS PROTEIN"/>
    <property type="match status" value="1"/>
</dbReference>
<dbReference type="Pfam" id="PF02318">
    <property type="entry name" value="FYVE_2"/>
    <property type="match status" value="1"/>
</dbReference>
<feature type="domain" description="C2" evidence="5">
    <location>
        <begin position="1269"/>
        <end position="1387"/>
    </location>
</feature>
<dbReference type="Pfam" id="PF00595">
    <property type="entry name" value="PDZ"/>
    <property type="match status" value="1"/>
</dbReference>
<dbReference type="InterPro" id="IPR039032">
    <property type="entry name" value="Rim-like"/>
</dbReference>
<dbReference type="PROSITE" id="PS50106">
    <property type="entry name" value="PDZ"/>
    <property type="match status" value="1"/>
</dbReference>
<evidence type="ECO:0000313" key="9">
    <source>
        <dbReference type="Proteomes" id="UP000245119"/>
    </source>
</evidence>
<keyword evidence="3" id="KW-0175">Coiled coil</keyword>
<feature type="compositionally biased region" description="Polar residues" evidence="4">
    <location>
        <begin position="1124"/>
        <end position="1134"/>
    </location>
</feature>
<feature type="compositionally biased region" description="Basic residues" evidence="4">
    <location>
        <begin position="1142"/>
        <end position="1152"/>
    </location>
</feature>
<dbReference type="InterPro" id="IPR013083">
    <property type="entry name" value="Znf_RING/FYVE/PHD"/>
</dbReference>